<feature type="region of interest" description="Disordered" evidence="1">
    <location>
        <begin position="114"/>
        <end position="148"/>
    </location>
</feature>
<feature type="region of interest" description="Disordered" evidence="1">
    <location>
        <begin position="198"/>
        <end position="250"/>
    </location>
</feature>
<organism evidence="2 3">
    <name type="scientific">Armillaria borealis</name>
    <dbReference type="NCBI Taxonomy" id="47425"/>
    <lineage>
        <taxon>Eukaryota</taxon>
        <taxon>Fungi</taxon>
        <taxon>Dikarya</taxon>
        <taxon>Basidiomycota</taxon>
        <taxon>Agaricomycotina</taxon>
        <taxon>Agaricomycetes</taxon>
        <taxon>Agaricomycetidae</taxon>
        <taxon>Agaricales</taxon>
        <taxon>Marasmiineae</taxon>
        <taxon>Physalacriaceae</taxon>
        <taxon>Armillaria</taxon>
    </lineage>
</organism>
<sequence>MTFLKFTLLSKEGDFLPSNRYKRASKSPGFSRQTHHPRLSTCLLPAHSSRCVSQLLLSSLSRSLRSPPSPLPSKLGTTRTAMSIARAKTVGARITTTETRARTAVVETALGRRCLSTRMTSRDGTRESTPPTSTRKSTRSPSRSSVRACARRMTDVTLARRTRMMRRMTSSSASCLWRSSTSTPGRKTVMMARTTKTTRMERRTTRRMTRRATGRMTRRITRSTTTLLPGTPTTDTKSDESCYGCDNGHL</sequence>
<evidence type="ECO:0000313" key="3">
    <source>
        <dbReference type="Proteomes" id="UP001175226"/>
    </source>
</evidence>
<comment type="caution">
    <text evidence="2">The sequence shown here is derived from an EMBL/GenBank/DDBJ whole genome shotgun (WGS) entry which is preliminary data.</text>
</comment>
<gene>
    <name evidence="2" type="ORF">EV421DRAFT_1838052</name>
</gene>
<dbReference type="EMBL" id="JAUEPT010000067">
    <property type="protein sequence ID" value="KAK0434908.1"/>
    <property type="molecule type" value="Genomic_DNA"/>
</dbReference>
<accession>A0AA39J5X9</accession>
<feature type="compositionally biased region" description="Low complexity" evidence="1">
    <location>
        <begin position="127"/>
        <end position="147"/>
    </location>
</feature>
<dbReference type="Proteomes" id="UP001175226">
    <property type="component" value="Unassembled WGS sequence"/>
</dbReference>
<evidence type="ECO:0000256" key="1">
    <source>
        <dbReference type="SAM" id="MobiDB-lite"/>
    </source>
</evidence>
<feature type="compositionally biased region" description="Basic residues" evidence="1">
    <location>
        <begin position="204"/>
        <end position="221"/>
    </location>
</feature>
<proteinExistence type="predicted"/>
<name>A0AA39J5X9_9AGAR</name>
<feature type="compositionally biased region" description="Low complexity" evidence="1">
    <location>
        <begin position="222"/>
        <end position="235"/>
    </location>
</feature>
<protein>
    <submittedName>
        <fullName evidence="2">Uncharacterized protein</fullName>
    </submittedName>
</protein>
<reference evidence="2" key="1">
    <citation type="submission" date="2023-06" db="EMBL/GenBank/DDBJ databases">
        <authorList>
            <consortium name="Lawrence Berkeley National Laboratory"/>
            <person name="Ahrendt S."/>
            <person name="Sahu N."/>
            <person name="Indic B."/>
            <person name="Wong-Bajracharya J."/>
            <person name="Merenyi Z."/>
            <person name="Ke H.-M."/>
            <person name="Monk M."/>
            <person name="Kocsube S."/>
            <person name="Drula E."/>
            <person name="Lipzen A."/>
            <person name="Balint B."/>
            <person name="Henrissat B."/>
            <person name="Andreopoulos B."/>
            <person name="Martin F.M."/>
            <person name="Harder C.B."/>
            <person name="Rigling D."/>
            <person name="Ford K.L."/>
            <person name="Foster G.D."/>
            <person name="Pangilinan J."/>
            <person name="Papanicolaou A."/>
            <person name="Barry K."/>
            <person name="LaButti K."/>
            <person name="Viragh M."/>
            <person name="Koriabine M."/>
            <person name="Yan M."/>
            <person name="Riley R."/>
            <person name="Champramary S."/>
            <person name="Plett K.L."/>
            <person name="Tsai I.J."/>
            <person name="Slot J."/>
            <person name="Sipos G."/>
            <person name="Plett J."/>
            <person name="Nagy L.G."/>
            <person name="Grigoriev I.V."/>
        </authorList>
    </citation>
    <scope>NUCLEOTIDE SEQUENCE</scope>
    <source>
        <strain evidence="2">FPL87.14</strain>
    </source>
</reference>
<evidence type="ECO:0000313" key="2">
    <source>
        <dbReference type="EMBL" id="KAK0434908.1"/>
    </source>
</evidence>
<keyword evidence="3" id="KW-1185">Reference proteome</keyword>
<dbReference type="AlphaFoldDB" id="A0AA39J5X9"/>